<feature type="region of interest" description="Disordered" evidence="1">
    <location>
        <begin position="368"/>
        <end position="400"/>
    </location>
</feature>
<sequence length="400" mass="41140">MKSTFMITAVVAAFSTVSAYVCPDPQSVSYSCKQLNVFPLVCYNPKVNKDECNKKQCNQPYVDNYAACQCRRSTTQFYHHAVNVQGLINRCGGGLNNPFGNPDQYRPGQGTSTFPIGTPTRPGGSGPTGTLDPNDSNGNSATRIYNGTTYYGGQTGVVSGTTRIVSATAVVGNTTILPGTTTWVSGTPGIIRGTSTPSGPAATGKPATRYYNGTTYYGGQNGVVSGTTRIVSATAIVNGTTILPGTTTWVSGTPGIIRGTSTPSVGRGTRTGTTIVGTTTAQPILAPTDSPFPVTTQSRHISGGAIAGIVLGLLAAALLAGLIGLCWRRTRAAHVASSASTHIAHAPPRTIVTEKIEPVVVKAVPADHTLHGGSVPTGATSTDSTAYSGNTGGYNTQPHN</sequence>
<keyword evidence="2" id="KW-0472">Membrane</keyword>
<feature type="chain" id="PRO_5040476111" evidence="3">
    <location>
        <begin position="20"/>
        <end position="400"/>
    </location>
</feature>
<dbReference type="EMBL" id="BQFW01000008">
    <property type="protein sequence ID" value="GJJ73707.1"/>
    <property type="molecule type" value="Genomic_DNA"/>
</dbReference>
<dbReference type="OrthoDB" id="2444470at2759"/>
<gene>
    <name evidence="4" type="ORF">EMPS_06065</name>
</gene>
<keyword evidence="2" id="KW-0812">Transmembrane</keyword>
<keyword evidence="5" id="KW-1185">Reference proteome</keyword>
<reference evidence="4" key="1">
    <citation type="submission" date="2021-11" db="EMBL/GenBank/DDBJ databases">
        <authorList>
            <person name="Herlambang A."/>
            <person name="Guo Y."/>
            <person name="Takashima Y."/>
            <person name="Nishizawa T."/>
        </authorList>
    </citation>
    <scope>NUCLEOTIDE SEQUENCE</scope>
    <source>
        <strain evidence="4">E1425</strain>
    </source>
</reference>
<name>A0A9P3HBR3_9FUNG</name>
<feature type="signal peptide" evidence="3">
    <location>
        <begin position="1"/>
        <end position="19"/>
    </location>
</feature>
<accession>A0A9P3HBR3</accession>
<comment type="caution">
    <text evidence="4">The sequence shown here is derived from an EMBL/GenBank/DDBJ whole genome shotgun (WGS) entry which is preliminary data.</text>
</comment>
<keyword evidence="2" id="KW-1133">Transmembrane helix</keyword>
<feature type="region of interest" description="Disordered" evidence="1">
    <location>
        <begin position="118"/>
        <end position="139"/>
    </location>
</feature>
<evidence type="ECO:0000256" key="1">
    <source>
        <dbReference type="SAM" id="MobiDB-lite"/>
    </source>
</evidence>
<evidence type="ECO:0000313" key="5">
    <source>
        <dbReference type="Proteomes" id="UP000827284"/>
    </source>
</evidence>
<feature type="transmembrane region" description="Helical" evidence="2">
    <location>
        <begin position="305"/>
        <end position="327"/>
    </location>
</feature>
<organism evidence="4 5">
    <name type="scientific">Entomortierella parvispora</name>
    <dbReference type="NCBI Taxonomy" id="205924"/>
    <lineage>
        <taxon>Eukaryota</taxon>
        <taxon>Fungi</taxon>
        <taxon>Fungi incertae sedis</taxon>
        <taxon>Mucoromycota</taxon>
        <taxon>Mortierellomycotina</taxon>
        <taxon>Mortierellomycetes</taxon>
        <taxon>Mortierellales</taxon>
        <taxon>Mortierellaceae</taxon>
        <taxon>Entomortierella</taxon>
    </lineage>
</organism>
<reference evidence="4" key="2">
    <citation type="journal article" date="2022" name="Microbiol. Resour. Announc.">
        <title>Whole-Genome Sequence of Entomortierella parvispora E1425, a Mucoromycotan Fungus Associated with Burkholderiaceae-Related Endosymbiotic Bacteria.</title>
        <authorList>
            <person name="Herlambang A."/>
            <person name="Guo Y."/>
            <person name="Takashima Y."/>
            <person name="Narisawa K."/>
            <person name="Ohta H."/>
            <person name="Nishizawa T."/>
        </authorList>
    </citation>
    <scope>NUCLEOTIDE SEQUENCE</scope>
    <source>
        <strain evidence="4">E1425</strain>
    </source>
</reference>
<evidence type="ECO:0000256" key="2">
    <source>
        <dbReference type="SAM" id="Phobius"/>
    </source>
</evidence>
<protein>
    <submittedName>
        <fullName evidence="4">Uncharacterized protein</fullName>
    </submittedName>
</protein>
<keyword evidence="3" id="KW-0732">Signal</keyword>
<evidence type="ECO:0000256" key="3">
    <source>
        <dbReference type="SAM" id="SignalP"/>
    </source>
</evidence>
<dbReference type="Proteomes" id="UP000827284">
    <property type="component" value="Unassembled WGS sequence"/>
</dbReference>
<dbReference type="AlphaFoldDB" id="A0A9P3HBR3"/>
<feature type="compositionally biased region" description="Polar residues" evidence="1">
    <location>
        <begin position="377"/>
        <end position="400"/>
    </location>
</feature>
<evidence type="ECO:0000313" key="4">
    <source>
        <dbReference type="EMBL" id="GJJ73707.1"/>
    </source>
</evidence>
<proteinExistence type="predicted"/>